<dbReference type="Proteomes" id="UP001062846">
    <property type="component" value="Chromosome 10"/>
</dbReference>
<gene>
    <name evidence="1" type="ORF">RHMOL_Rhmol10G0300000</name>
</gene>
<comment type="caution">
    <text evidence="1">The sequence shown here is derived from an EMBL/GenBank/DDBJ whole genome shotgun (WGS) entry which is preliminary data.</text>
</comment>
<accession>A0ACC0M8Q3</accession>
<keyword evidence="2" id="KW-1185">Reference proteome</keyword>
<dbReference type="EMBL" id="CM046397">
    <property type="protein sequence ID" value="KAI8536989.1"/>
    <property type="molecule type" value="Genomic_DNA"/>
</dbReference>
<reference evidence="1" key="1">
    <citation type="submission" date="2022-02" db="EMBL/GenBank/DDBJ databases">
        <title>Plant Genome Project.</title>
        <authorList>
            <person name="Zhang R.-G."/>
        </authorList>
    </citation>
    <scope>NUCLEOTIDE SEQUENCE</scope>
    <source>
        <strain evidence="1">AT1</strain>
    </source>
</reference>
<evidence type="ECO:0000313" key="1">
    <source>
        <dbReference type="EMBL" id="KAI8536989.1"/>
    </source>
</evidence>
<organism evidence="1 2">
    <name type="scientific">Rhododendron molle</name>
    <name type="common">Chinese azalea</name>
    <name type="synonym">Azalea mollis</name>
    <dbReference type="NCBI Taxonomy" id="49168"/>
    <lineage>
        <taxon>Eukaryota</taxon>
        <taxon>Viridiplantae</taxon>
        <taxon>Streptophyta</taxon>
        <taxon>Embryophyta</taxon>
        <taxon>Tracheophyta</taxon>
        <taxon>Spermatophyta</taxon>
        <taxon>Magnoliopsida</taxon>
        <taxon>eudicotyledons</taxon>
        <taxon>Gunneridae</taxon>
        <taxon>Pentapetalae</taxon>
        <taxon>asterids</taxon>
        <taxon>Ericales</taxon>
        <taxon>Ericaceae</taxon>
        <taxon>Ericoideae</taxon>
        <taxon>Rhodoreae</taxon>
        <taxon>Rhododendron</taxon>
    </lineage>
</organism>
<name>A0ACC0M8Q3_RHOML</name>
<proteinExistence type="predicted"/>
<protein>
    <submittedName>
        <fullName evidence="1">Uncharacterized protein</fullName>
    </submittedName>
</protein>
<sequence length="293" mass="33156">MGEELGYGFDNRFYHKLNGQFFLMQTDKEIMNLAYVVDARRVVYIYMKNAIVVGTQVSQICSNTLSSTIGKDVVIEDDYSDEYDHDSSSSEDDSDVVFNDSDYNLTDDDNEFEANVDKDIEFVRLSDKAEIDQSYAETIHKLVNINGDCDGGSFSDKGGPSGTKSRIKLHVRRQIKVVEKRPAQVVEISSPVEVQTVDVQGAKELITSGHRYLDVRTEEEFNKGHVDVEDALNIPYMFNTPQGRVKNPKFMEQVLSVCNKEDHLVVDFKHVRNMGGGYVAWVENGFAVKKPEH</sequence>
<evidence type="ECO:0000313" key="2">
    <source>
        <dbReference type="Proteomes" id="UP001062846"/>
    </source>
</evidence>